<name>A0A1W9Z0K8_MYCBA</name>
<comment type="caution">
    <text evidence="3">The sequence shown here is derived from an EMBL/GenBank/DDBJ whole genome shotgun (WGS) entry which is preliminary data.</text>
</comment>
<dbReference type="RefSeq" id="WP_083057060.1">
    <property type="nucleotide sequence ID" value="NZ_JACKVM010000014.1"/>
</dbReference>
<dbReference type="STRING" id="564198.BST17_08555"/>
<sequence>MTDTSDVEDWGPTLEAVGRPLGGGRTRNTRVGLQEIQEAQDFQRERTGADVAVALGGVDTGDGYDGWSHVTEWATDVGEGITDAVTGTANTINAIVQGFTGLIGDWLFPDVESAAEAIARQQAETAASVAKLQQLNSANAQGGNSGFVDFTGLADASTMGSQFDQFYSGAGTDTLGIVGGRTGVVPGTFTADRLCRFVFNAKTTLSDFQRVSMVFATSPGKRSFAFPATQTVYGYNYIRARIAESGTYAGIDCVQVIFDIDSFDLGCVVNGVWTKWITVAHKFRPGAIYSLDAGSTGGNRQYRILLNGANVYVHNEVGTISQLGSGYRDTGGGGAWEAGTDGGTWFRAQPSAIAAFYMADNTPPGQLSSIGRAFRASGTTVSFNTVSTMYTLPANMFDTFDYATPDLVWNGSAGSWTIGRRGNYIVNAHMANNNTTLTGYVALFVNGVQTNSGNVGPFSTLAFAIPLMPGDVLTLGYFTGTANCRIFGRADGDITFFQVVRITPDNLEDISA</sequence>
<evidence type="ECO:0000259" key="2">
    <source>
        <dbReference type="Pfam" id="PF23918"/>
    </source>
</evidence>
<proteinExistence type="predicted"/>
<dbReference type="OrthoDB" id="4732008at2"/>
<evidence type="ECO:0000313" key="4">
    <source>
        <dbReference type="Proteomes" id="UP000192366"/>
    </source>
</evidence>
<accession>A0A1W9Z0K8</accession>
<evidence type="ECO:0000313" key="3">
    <source>
        <dbReference type="EMBL" id="ORA05797.1"/>
    </source>
</evidence>
<dbReference type="Proteomes" id="UP000192366">
    <property type="component" value="Unassembled WGS sequence"/>
</dbReference>
<organism evidence="3 4">
    <name type="scientific">Mycolicibacterium bacteremicum</name>
    <name type="common">Mycobacterium bacteremicum</name>
    <dbReference type="NCBI Taxonomy" id="564198"/>
    <lineage>
        <taxon>Bacteria</taxon>
        <taxon>Bacillati</taxon>
        <taxon>Actinomycetota</taxon>
        <taxon>Actinomycetes</taxon>
        <taxon>Mycobacteriales</taxon>
        <taxon>Mycobacteriaceae</taxon>
        <taxon>Mycolicibacterium</taxon>
    </lineage>
</organism>
<dbReference type="Pfam" id="PF23918">
    <property type="entry name" value="DUF7257"/>
    <property type="match status" value="1"/>
</dbReference>
<protein>
    <recommendedName>
        <fullName evidence="2">DUF7257 domain-containing protein</fullName>
    </recommendedName>
</protein>
<feature type="domain" description="DUF7257" evidence="2">
    <location>
        <begin position="118"/>
        <end position="363"/>
    </location>
</feature>
<dbReference type="EMBL" id="MVHJ01000005">
    <property type="protein sequence ID" value="ORA05797.1"/>
    <property type="molecule type" value="Genomic_DNA"/>
</dbReference>
<gene>
    <name evidence="3" type="ORF">BST17_08555</name>
</gene>
<keyword evidence="4" id="KW-1185">Reference proteome</keyword>
<dbReference type="InterPro" id="IPR055681">
    <property type="entry name" value="DUF7257"/>
</dbReference>
<reference evidence="3 4" key="1">
    <citation type="submission" date="2017-02" db="EMBL/GenBank/DDBJ databases">
        <title>The new phylogeny of genus Mycobacterium.</title>
        <authorList>
            <person name="Tortoli E."/>
            <person name="Trovato A."/>
            <person name="Cirillo D.M."/>
        </authorList>
    </citation>
    <scope>NUCLEOTIDE SEQUENCE [LARGE SCALE GENOMIC DNA]</scope>
    <source>
        <strain evidence="3 4">DSM 45578</strain>
    </source>
</reference>
<evidence type="ECO:0000256" key="1">
    <source>
        <dbReference type="SAM" id="MobiDB-lite"/>
    </source>
</evidence>
<dbReference type="AlphaFoldDB" id="A0A1W9Z0K8"/>
<feature type="region of interest" description="Disordered" evidence="1">
    <location>
        <begin position="1"/>
        <end position="27"/>
    </location>
</feature>